<organism evidence="3 4">
    <name type="scientific">Plantactinospora solaniradicis</name>
    <dbReference type="NCBI Taxonomy" id="1723736"/>
    <lineage>
        <taxon>Bacteria</taxon>
        <taxon>Bacillati</taxon>
        <taxon>Actinomycetota</taxon>
        <taxon>Actinomycetes</taxon>
        <taxon>Micromonosporales</taxon>
        <taxon>Micromonosporaceae</taxon>
        <taxon>Plantactinospora</taxon>
    </lineage>
</organism>
<keyword evidence="2" id="KW-1133">Transmembrane helix</keyword>
<evidence type="ECO:0000313" key="4">
    <source>
        <dbReference type="Proteomes" id="UP001596203"/>
    </source>
</evidence>
<dbReference type="EMBL" id="JBHSPR010000001">
    <property type="protein sequence ID" value="MFC6015580.1"/>
    <property type="molecule type" value="Genomic_DNA"/>
</dbReference>
<dbReference type="Proteomes" id="UP001596203">
    <property type="component" value="Unassembled WGS sequence"/>
</dbReference>
<feature type="region of interest" description="Disordered" evidence="1">
    <location>
        <begin position="206"/>
        <end position="231"/>
    </location>
</feature>
<evidence type="ECO:0000256" key="2">
    <source>
        <dbReference type="SAM" id="Phobius"/>
    </source>
</evidence>
<keyword evidence="2" id="KW-0812">Transmembrane</keyword>
<feature type="transmembrane region" description="Helical" evidence="2">
    <location>
        <begin position="20"/>
        <end position="43"/>
    </location>
</feature>
<dbReference type="InterPro" id="IPR045728">
    <property type="entry name" value="DUF6082"/>
</dbReference>
<dbReference type="Pfam" id="PF19560">
    <property type="entry name" value="DUF6082"/>
    <property type="match status" value="1"/>
</dbReference>
<feature type="transmembrane region" description="Helical" evidence="2">
    <location>
        <begin position="63"/>
        <end position="84"/>
    </location>
</feature>
<evidence type="ECO:0000313" key="3">
    <source>
        <dbReference type="EMBL" id="MFC6015580.1"/>
    </source>
</evidence>
<proteinExistence type="predicted"/>
<accession>A0ABW1K1Z5</accession>
<keyword evidence="4" id="KW-1185">Reference proteome</keyword>
<feature type="compositionally biased region" description="Gly residues" evidence="1">
    <location>
        <begin position="221"/>
        <end position="231"/>
    </location>
</feature>
<name>A0ABW1K1Z5_9ACTN</name>
<dbReference type="RefSeq" id="WP_377417716.1">
    <property type="nucleotide sequence ID" value="NZ_JBHSPR010000001.1"/>
</dbReference>
<protein>
    <submittedName>
        <fullName evidence="3">DUF6082 family protein</fullName>
    </submittedName>
</protein>
<sequence>MALRRPQPLNDLGRRLVRPVLLAVSTVLLIGALLVATVSPVIIDALYRGERDFSRASNIGQAYGAASALLAALALTVVSASLVVQYSQFRYERLQTVYQHTEDLVKLAIENPQYCQCWGSRMSPEHVDERLFYYCSLVIKSWTRAWERGGLTEREARNFLKSFFDSEVPRLFWQRHGDWHLYRKARTRAGRFMVLVNEEYLIAIKSGPPSRSHEPAPHIGRPGGRGTQRTE</sequence>
<keyword evidence="2" id="KW-0472">Membrane</keyword>
<gene>
    <name evidence="3" type="ORF">ACFP2T_05145</name>
</gene>
<reference evidence="4" key="1">
    <citation type="journal article" date="2019" name="Int. J. Syst. Evol. Microbiol.">
        <title>The Global Catalogue of Microorganisms (GCM) 10K type strain sequencing project: providing services to taxonomists for standard genome sequencing and annotation.</title>
        <authorList>
            <consortium name="The Broad Institute Genomics Platform"/>
            <consortium name="The Broad Institute Genome Sequencing Center for Infectious Disease"/>
            <person name="Wu L."/>
            <person name="Ma J."/>
        </authorList>
    </citation>
    <scope>NUCLEOTIDE SEQUENCE [LARGE SCALE GENOMIC DNA]</scope>
    <source>
        <strain evidence="4">ZS-35-S2</strain>
    </source>
</reference>
<comment type="caution">
    <text evidence="3">The sequence shown here is derived from an EMBL/GenBank/DDBJ whole genome shotgun (WGS) entry which is preliminary data.</text>
</comment>
<evidence type="ECO:0000256" key="1">
    <source>
        <dbReference type="SAM" id="MobiDB-lite"/>
    </source>
</evidence>